<keyword evidence="2" id="KW-1185">Reference proteome</keyword>
<name>A0A418T4K5_9RHOB</name>
<evidence type="ECO:0000313" key="2">
    <source>
        <dbReference type="Proteomes" id="UP000284202"/>
    </source>
</evidence>
<comment type="caution">
    <text evidence="1">The sequence shown here is derived from an EMBL/GenBank/DDBJ whole genome shotgun (WGS) entry which is preliminary data.</text>
</comment>
<reference evidence="2" key="1">
    <citation type="submission" date="2018-09" db="EMBL/GenBank/DDBJ databases">
        <title>Acidovorax cavernicola nov. sp. isolated from Gruta de las Maravillas (Aracena, Spain).</title>
        <authorList>
            <person name="Jurado V."/>
            <person name="Gutierrez-Patricio S."/>
            <person name="Gonzalez-Pimentel J.L."/>
            <person name="Miller A.Z."/>
            <person name="Laiz L."/>
            <person name="Saiz-Jimenez C."/>
        </authorList>
    </citation>
    <scope>NUCLEOTIDE SEQUENCE [LARGE SCALE GENOMIC DNA]</scope>
    <source>
        <strain evidence="2">1011MAR3C25</strain>
    </source>
</reference>
<dbReference type="Proteomes" id="UP000284202">
    <property type="component" value="Unassembled WGS sequence"/>
</dbReference>
<organism evidence="1 2">
    <name type="scientific">Paracoccus onubensis</name>
    <dbReference type="NCBI Taxonomy" id="1675788"/>
    <lineage>
        <taxon>Bacteria</taxon>
        <taxon>Pseudomonadati</taxon>
        <taxon>Pseudomonadota</taxon>
        <taxon>Alphaproteobacteria</taxon>
        <taxon>Rhodobacterales</taxon>
        <taxon>Paracoccaceae</taxon>
        <taxon>Paracoccus</taxon>
    </lineage>
</organism>
<evidence type="ECO:0000313" key="1">
    <source>
        <dbReference type="EMBL" id="RJE88161.1"/>
    </source>
</evidence>
<accession>A0A418T4K5</accession>
<protein>
    <submittedName>
        <fullName evidence="1">Uncharacterized protein</fullName>
    </submittedName>
</protein>
<proteinExistence type="predicted"/>
<gene>
    <name evidence="1" type="ORF">D3P04_04420</name>
</gene>
<dbReference type="AlphaFoldDB" id="A0A418T4K5"/>
<dbReference type="EMBL" id="QZCG01000002">
    <property type="protein sequence ID" value="RJE88161.1"/>
    <property type="molecule type" value="Genomic_DNA"/>
</dbReference>
<sequence>MIVSALLTVALATSDAEPPVTTGLDAFTRDASARLLEGRGLPADYRRQLLTMSPTDRLQAIIFLRRSGLLSGDIWLLEDVLRPSGISGPNEIAE</sequence>